<reference evidence="2" key="1">
    <citation type="submission" date="2022-11" db="UniProtKB">
        <authorList>
            <consortium name="WormBaseParasite"/>
        </authorList>
    </citation>
    <scope>IDENTIFICATION</scope>
</reference>
<dbReference type="Proteomes" id="UP000887576">
    <property type="component" value="Unplaced"/>
</dbReference>
<protein>
    <submittedName>
        <fullName evidence="2">Globin family profile domain-containing protein</fullName>
    </submittedName>
</protein>
<dbReference type="WBParaSite" id="JU765_v2.g13293.t1">
    <property type="protein sequence ID" value="JU765_v2.g13293.t1"/>
    <property type="gene ID" value="JU765_v2.g13293"/>
</dbReference>
<name>A0AC34Q688_9BILA</name>
<evidence type="ECO:0000313" key="1">
    <source>
        <dbReference type="Proteomes" id="UP000887576"/>
    </source>
</evidence>
<accession>A0AC34Q688</accession>
<sequence length="235" mass="27516">MYQEAFYSVSNWYEFDENETRIMKLSWSLVGSSRNEMEALGVRIYTMIFNQCPDARRLFPFMKFNGKEKNTTAFQFQALRFVQVLQSAINNLDNLTSLDSILDNLGRRHGKLESSSGFRKCYWTTFLECAIYHLRLTMEKPSKKKQQTMTPDEIDEAIVLWRILLRNVIDRIEIGYEKDIQNRLTSTDTPPTEYKKPPKLSEYSRSSSMTNKSESITEMMSSLNPFKTRKNSGDK</sequence>
<proteinExistence type="predicted"/>
<evidence type="ECO:0000313" key="2">
    <source>
        <dbReference type="WBParaSite" id="JU765_v2.g13293.t1"/>
    </source>
</evidence>
<organism evidence="1 2">
    <name type="scientific">Panagrolaimus sp. JU765</name>
    <dbReference type="NCBI Taxonomy" id="591449"/>
    <lineage>
        <taxon>Eukaryota</taxon>
        <taxon>Metazoa</taxon>
        <taxon>Ecdysozoa</taxon>
        <taxon>Nematoda</taxon>
        <taxon>Chromadorea</taxon>
        <taxon>Rhabditida</taxon>
        <taxon>Tylenchina</taxon>
        <taxon>Panagrolaimomorpha</taxon>
        <taxon>Panagrolaimoidea</taxon>
        <taxon>Panagrolaimidae</taxon>
        <taxon>Panagrolaimus</taxon>
    </lineage>
</organism>